<dbReference type="PANTHER" id="PTHR43459:SF1">
    <property type="entry name" value="EG:BACN32G11.4 PROTEIN"/>
    <property type="match status" value="1"/>
</dbReference>
<name>A0A238VPR0_9FLAO</name>
<dbReference type="GO" id="GO:0016836">
    <property type="term" value="F:hydro-lyase activity"/>
    <property type="evidence" value="ECO:0007669"/>
    <property type="project" value="UniProtKB-ARBA"/>
</dbReference>
<dbReference type="Gene3D" id="1.10.12.10">
    <property type="entry name" value="Lyase 2-enoyl-coa Hydratase, Chain A, domain 2"/>
    <property type="match status" value="1"/>
</dbReference>
<keyword evidence="5" id="KW-1185">Reference proteome</keyword>
<dbReference type="FunFam" id="1.10.12.10:FF:000001">
    <property type="entry name" value="Probable enoyl-CoA hydratase, mitochondrial"/>
    <property type="match status" value="1"/>
</dbReference>
<proteinExistence type="inferred from homology"/>
<evidence type="ECO:0000313" key="4">
    <source>
        <dbReference type="EMBL" id="SNR36127.1"/>
    </source>
</evidence>
<dbReference type="CDD" id="cd06558">
    <property type="entry name" value="crotonase-like"/>
    <property type="match status" value="1"/>
</dbReference>
<dbReference type="Gene3D" id="3.90.226.10">
    <property type="entry name" value="2-enoyl-CoA Hydratase, Chain A, domain 1"/>
    <property type="match status" value="1"/>
</dbReference>
<dbReference type="InterPro" id="IPR029045">
    <property type="entry name" value="ClpP/crotonase-like_dom_sf"/>
</dbReference>
<reference evidence="4 5" key="1">
    <citation type="submission" date="2017-06" db="EMBL/GenBank/DDBJ databases">
        <authorList>
            <person name="Kim H.J."/>
            <person name="Triplett B.A."/>
        </authorList>
    </citation>
    <scope>NUCLEOTIDE SEQUENCE [LARGE SCALE GENOMIC DNA]</scope>
    <source>
        <strain evidence="4 5">DSM 25597</strain>
    </source>
</reference>
<comment type="similarity">
    <text evidence="1 3">Belongs to the enoyl-CoA hydratase/isomerase family.</text>
</comment>
<dbReference type="AlphaFoldDB" id="A0A238VPR0"/>
<dbReference type="PANTHER" id="PTHR43459">
    <property type="entry name" value="ENOYL-COA HYDRATASE"/>
    <property type="match status" value="1"/>
</dbReference>
<dbReference type="PROSITE" id="PS00166">
    <property type="entry name" value="ENOYL_COA_HYDRATASE"/>
    <property type="match status" value="1"/>
</dbReference>
<protein>
    <submittedName>
        <fullName evidence="4">2-(1,2-epoxy-1,2-dihydrophenyl)acetyl-CoA isomerase</fullName>
    </submittedName>
</protein>
<dbReference type="EMBL" id="FZNY01000001">
    <property type="protein sequence ID" value="SNR36127.1"/>
    <property type="molecule type" value="Genomic_DNA"/>
</dbReference>
<dbReference type="RefSeq" id="WP_089369514.1">
    <property type="nucleotide sequence ID" value="NZ_BMEP01000002.1"/>
</dbReference>
<dbReference type="InterPro" id="IPR001753">
    <property type="entry name" value="Enoyl-CoA_hydra/iso"/>
</dbReference>
<dbReference type="SUPFAM" id="SSF52096">
    <property type="entry name" value="ClpP/crotonase"/>
    <property type="match status" value="1"/>
</dbReference>
<dbReference type="InterPro" id="IPR018376">
    <property type="entry name" value="Enoyl-CoA_hyd/isom_CS"/>
</dbReference>
<gene>
    <name evidence="4" type="ORF">SAMN06265376_101141</name>
</gene>
<dbReference type="OrthoDB" id="9775794at2"/>
<dbReference type="GO" id="GO:0016853">
    <property type="term" value="F:isomerase activity"/>
    <property type="evidence" value="ECO:0007669"/>
    <property type="project" value="UniProtKB-KW"/>
</dbReference>
<dbReference type="Pfam" id="PF00378">
    <property type="entry name" value="ECH_1"/>
    <property type="match status" value="1"/>
</dbReference>
<evidence type="ECO:0000256" key="1">
    <source>
        <dbReference type="ARBA" id="ARBA00005254"/>
    </source>
</evidence>
<evidence type="ECO:0000313" key="5">
    <source>
        <dbReference type="Proteomes" id="UP000198379"/>
    </source>
</evidence>
<sequence>MSQSIQKEIHNGVATLTLNRPEVFNSFNREMALAFQNELDACENDASVRAIVITGSGKAFCAGQDLKEVTTPDLNPGFKKILEEHYNPIITRVRAIKKPIIAAVNGVAAGAGANIALACDIVIAHEKVSFIQAFSKIGLVPDSAGTFFLPRLIGFGKASALMMLGDKVSATDAAEMGMIYKVTSLENFQTEIKKVAVTLAQMPTKALGMTKQLLNESMGNTLEQQLALESKLQIEAASSEDYAEGVAAFVEKRKPNFKGQ</sequence>
<evidence type="ECO:0000256" key="3">
    <source>
        <dbReference type="RuleBase" id="RU003707"/>
    </source>
</evidence>
<dbReference type="Proteomes" id="UP000198379">
    <property type="component" value="Unassembled WGS sequence"/>
</dbReference>
<dbReference type="InterPro" id="IPR014748">
    <property type="entry name" value="Enoyl-CoA_hydra_C"/>
</dbReference>
<organism evidence="4 5">
    <name type="scientific">Dokdonia pacifica</name>
    <dbReference type="NCBI Taxonomy" id="1627892"/>
    <lineage>
        <taxon>Bacteria</taxon>
        <taxon>Pseudomonadati</taxon>
        <taxon>Bacteroidota</taxon>
        <taxon>Flavobacteriia</taxon>
        <taxon>Flavobacteriales</taxon>
        <taxon>Flavobacteriaceae</taxon>
        <taxon>Dokdonia</taxon>
    </lineage>
</organism>
<evidence type="ECO:0000256" key="2">
    <source>
        <dbReference type="ARBA" id="ARBA00023239"/>
    </source>
</evidence>
<accession>A0A238VPR0</accession>
<keyword evidence="2" id="KW-0456">Lyase</keyword>
<keyword evidence="4" id="KW-0413">Isomerase</keyword>